<evidence type="ECO:0000259" key="3">
    <source>
        <dbReference type="PROSITE" id="PS51078"/>
    </source>
</evidence>
<keyword evidence="2" id="KW-0560">Oxidoreductase</keyword>
<dbReference type="Pfam" id="PF01613">
    <property type="entry name" value="Flavin_Reduct"/>
    <property type="match status" value="1"/>
</dbReference>
<dbReference type="GO" id="GO:0042602">
    <property type="term" value="F:riboflavin reductase (NADPH) activity"/>
    <property type="evidence" value="ECO:0007669"/>
    <property type="project" value="TreeGrafter"/>
</dbReference>
<dbReference type="PROSITE" id="PS51078">
    <property type="entry name" value="ICLR_ED"/>
    <property type="match status" value="1"/>
</dbReference>
<name>A0AAU7VVL1_9MICO</name>
<dbReference type="InterPro" id="IPR014757">
    <property type="entry name" value="Tscrpt_reg_IclR_C"/>
</dbReference>
<dbReference type="InterPro" id="IPR012349">
    <property type="entry name" value="Split_barrel_FMN-bd"/>
</dbReference>
<dbReference type="SUPFAM" id="SSF55781">
    <property type="entry name" value="GAF domain-like"/>
    <property type="match status" value="1"/>
</dbReference>
<dbReference type="SMART" id="SM00903">
    <property type="entry name" value="Flavin_Reduct"/>
    <property type="match status" value="1"/>
</dbReference>
<dbReference type="InterPro" id="IPR002563">
    <property type="entry name" value="Flavin_Rdtase-like_dom"/>
</dbReference>
<dbReference type="PANTHER" id="PTHR30466">
    <property type="entry name" value="FLAVIN REDUCTASE"/>
    <property type="match status" value="1"/>
</dbReference>
<dbReference type="InterPro" id="IPR029016">
    <property type="entry name" value="GAF-like_dom_sf"/>
</dbReference>
<organism evidence="4">
    <name type="scientific">Microbacterium sp. A8/3-1</name>
    <dbReference type="NCBI Taxonomy" id="3160749"/>
    <lineage>
        <taxon>Bacteria</taxon>
        <taxon>Bacillati</taxon>
        <taxon>Actinomycetota</taxon>
        <taxon>Actinomycetes</taxon>
        <taxon>Micrococcales</taxon>
        <taxon>Microbacteriaceae</taxon>
        <taxon>Microbacterium</taxon>
    </lineage>
</organism>
<dbReference type="AlphaFoldDB" id="A0AAU7VVL1"/>
<dbReference type="PANTHER" id="PTHR30466:SF11">
    <property type="entry name" value="FLAVIN-DEPENDENT MONOOXYGENASE, REDUCTASE SUBUNIT HSAB"/>
    <property type="match status" value="1"/>
</dbReference>
<reference evidence="4" key="1">
    <citation type="submission" date="2024-06" db="EMBL/GenBank/DDBJ databases">
        <title>Draft genome sequence of Microbacterium sp. strain A8/3-1, isolated from Oxytropis tragacanthoides Fisch. ex DC. Root nodules in the Altai region of Russia.</title>
        <authorList>
            <person name="Sazanova A."/>
            <person name="Guro P."/>
            <person name="Kuznetsova I."/>
            <person name="Belimov A."/>
            <person name="Safronova V."/>
        </authorList>
    </citation>
    <scope>NUCLEOTIDE SEQUENCE</scope>
    <source>
        <strain evidence="4">A8/3-1</strain>
    </source>
</reference>
<dbReference type="InterPro" id="IPR050268">
    <property type="entry name" value="NADH-dep_flavin_reductase"/>
</dbReference>
<proteinExistence type="inferred from homology"/>
<gene>
    <name evidence="4" type="ORF">ABS642_21220</name>
</gene>
<sequence length="401" mass="42441">MSSEENSPAGVSNSVVDNTDRADWWRTVLGEYPTGVTLVTSLDESGAPVAMVVGTFSAVSQDPPLVGFMPNGDSTTFPAIRARGRFVANVLGANHEAVCRAFAKKSPDRFSSAEWVETETGIPRLENAVAWFDASITDVHVAGDHDIVVASVNDFGVGDADAGLPLLFLRGGYGSFTVPSLTFDAHGYARQLKLADAVRDAIRDAAEELDAELVVCGLSGDSVVVLHAMNIKSGVAAHERPVGASFPFAAPLAPSFAAWGTEESVKTWIENARHLTGTVDRAALTELLEQTRARGFAVTRGDAVIDDFNRVVSDPEAPRSELARVWQLITQQNDGGPDAGIPADATAIQFPIFDESGTAALVVAVTSFRSAIDVRGGEEFAERVRSLSRDLTAAVGGRSAR</sequence>
<dbReference type="SUPFAM" id="SSF50475">
    <property type="entry name" value="FMN-binding split barrel"/>
    <property type="match status" value="1"/>
</dbReference>
<dbReference type="RefSeq" id="WP_350351660.1">
    <property type="nucleotide sequence ID" value="NZ_CP158357.1"/>
</dbReference>
<dbReference type="EMBL" id="CP158357">
    <property type="protein sequence ID" value="XBX78392.1"/>
    <property type="molecule type" value="Genomic_DNA"/>
</dbReference>
<dbReference type="GO" id="GO:0010181">
    <property type="term" value="F:FMN binding"/>
    <property type="evidence" value="ECO:0007669"/>
    <property type="project" value="InterPro"/>
</dbReference>
<protein>
    <submittedName>
        <fullName evidence="4">Flavin reductase</fullName>
    </submittedName>
</protein>
<feature type="domain" description="IclR-ED" evidence="3">
    <location>
        <begin position="180"/>
        <end position="397"/>
    </location>
</feature>
<accession>A0AAU7VVL1</accession>
<evidence type="ECO:0000256" key="2">
    <source>
        <dbReference type="ARBA" id="ARBA00023002"/>
    </source>
</evidence>
<comment type="similarity">
    <text evidence="1">Belongs to the non-flavoprotein flavin reductase family.</text>
</comment>
<dbReference type="Gene3D" id="3.30.450.40">
    <property type="match status" value="1"/>
</dbReference>
<evidence type="ECO:0000256" key="1">
    <source>
        <dbReference type="ARBA" id="ARBA00008898"/>
    </source>
</evidence>
<evidence type="ECO:0000313" key="4">
    <source>
        <dbReference type="EMBL" id="XBX78392.1"/>
    </source>
</evidence>
<dbReference type="Gene3D" id="2.30.110.10">
    <property type="entry name" value="Electron Transport, Fmn-binding Protein, Chain A"/>
    <property type="match status" value="1"/>
</dbReference>